<evidence type="ECO:0000313" key="4">
    <source>
        <dbReference type="Proteomes" id="UP000326979"/>
    </source>
</evidence>
<feature type="compositionally biased region" description="Polar residues" evidence="2">
    <location>
        <begin position="22"/>
        <end position="32"/>
    </location>
</feature>
<evidence type="ECO:0000313" key="3">
    <source>
        <dbReference type="EMBL" id="MPY46919.1"/>
    </source>
</evidence>
<proteinExistence type="predicted"/>
<comment type="caution">
    <text evidence="3">The sequence shown here is derived from an EMBL/GenBank/DDBJ whole genome shotgun (WGS) entry which is preliminary data.</text>
</comment>
<protein>
    <submittedName>
        <fullName evidence="3">DUF4352 domain-containing protein</fullName>
    </submittedName>
</protein>
<dbReference type="Gene3D" id="2.60.40.1240">
    <property type="match status" value="1"/>
</dbReference>
<reference evidence="3 4" key="1">
    <citation type="submission" date="2019-07" db="EMBL/GenBank/DDBJ databases">
        <title>New species of Amycolatopsis and Streptomyces.</title>
        <authorList>
            <person name="Duangmal K."/>
            <person name="Teo W.F.A."/>
            <person name="Lipun K."/>
        </authorList>
    </citation>
    <scope>NUCLEOTIDE SEQUENCE [LARGE SCALE GENOMIC DNA]</scope>
    <source>
        <strain evidence="3 4">TISTR 2346</strain>
    </source>
</reference>
<evidence type="ECO:0000256" key="2">
    <source>
        <dbReference type="SAM" id="MobiDB-lite"/>
    </source>
</evidence>
<dbReference type="EMBL" id="VJZE01000857">
    <property type="protein sequence ID" value="MPY46919.1"/>
    <property type="molecule type" value="Genomic_DNA"/>
</dbReference>
<dbReference type="InterPro" id="IPR029050">
    <property type="entry name" value="Immunoprotect_excell_Ig-like"/>
</dbReference>
<keyword evidence="1" id="KW-0732">Signal</keyword>
<name>A0A5N8WI52_9ACTN</name>
<gene>
    <name evidence="3" type="ORF">FNH04_45620</name>
</gene>
<accession>A0A5N8WI52</accession>
<dbReference type="AlphaFoldDB" id="A0A5N8WI52"/>
<dbReference type="Proteomes" id="UP000326979">
    <property type="component" value="Unassembled WGS sequence"/>
</dbReference>
<organism evidence="3 4">
    <name type="scientific">Streptomyces phyllanthi</name>
    <dbReference type="NCBI Taxonomy" id="1803180"/>
    <lineage>
        <taxon>Bacteria</taxon>
        <taxon>Bacillati</taxon>
        <taxon>Actinomycetota</taxon>
        <taxon>Actinomycetes</taxon>
        <taxon>Kitasatosporales</taxon>
        <taxon>Streptomycetaceae</taxon>
        <taxon>Streptomyces</taxon>
    </lineage>
</organism>
<feature type="region of interest" description="Disordered" evidence="2">
    <location>
        <begin position="1"/>
        <end position="39"/>
    </location>
</feature>
<sequence length="209" mass="22041">MAAAGALTSCGSGGSEGREQRQAPSVHTASPQTPRPASAIAEAAVGTPSGDDVPVLEKGQTLPVAIPEDEILNIPASSADVTLTDYRQADVLPQGEFLSPETADPQNTFVCLEFRVKNTGSADFDTAPLTQARWTGKDGQTKQIDHELSGDCAELGFVKETLLNEPDPRPGEFVTGTTVFMVPDTQPGALEFSTDMEHATFKIEVSGPR</sequence>
<keyword evidence="4" id="KW-1185">Reference proteome</keyword>
<evidence type="ECO:0000256" key="1">
    <source>
        <dbReference type="ARBA" id="ARBA00022729"/>
    </source>
</evidence>
<dbReference type="OrthoDB" id="4211882at2"/>